<sequence length="476" mass="53823">MEDTTLYRHLDKLVGLKSVEELENLLQMLWQTRKTGLSAPQKFSLQSLLRLPLPTDLDPVLACLRSLLMMCLRENFGCDYILKLLPPDLTLEMQSMLLVALQKYQKQWKEELSQEGRLFAKHGSSYQPSPGLPMPLLRTSFPEFSGSLLPRQFPTTQSQFNNHNLGGHTSIAGERNVLSYPSALTLQNDACPIDTLGTLPQLKFMTWTLENKNAVQVAVITIKLQDCNKYPPTETEVKFQLTKNTLEAVLRSMTYINEQLTRIDQRVSFLYLANDILQNSRRKGSEFVNEFWKILPLALRGVYDSGDENCRKAATRLVFQQILKNELLGNGPPAKKLAVGGMPEKILTSFHLVHDEVANEDVALNKCQSAISSVQEIEIDVVNASSQGEVQGSVIENIEKQENMLHQCVSQLEKCETIRVALVSQLRGALQDQVRFRFGRNPFSAVYVVLFRCILRVLMFGTQPPRINFTNGYGKS</sequence>
<evidence type="ECO:0000313" key="4">
    <source>
        <dbReference type="Proteomes" id="UP000250235"/>
    </source>
</evidence>
<evidence type="ECO:0000259" key="2">
    <source>
        <dbReference type="SMART" id="SM00582"/>
    </source>
</evidence>
<dbReference type="GO" id="GO:0005634">
    <property type="term" value="C:nucleus"/>
    <property type="evidence" value="ECO:0007669"/>
    <property type="project" value="UniProtKB-ARBA"/>
</dbReference>
<evidence type="ECO:0000256" key="1">
    <source>
        <dbReference type="ARBA" id="ARBA00022664"/>
    </source>
</evidence>
<organism evidence="3 4">
    <name type="scientific">Dorcoceras hygrometricum</name>
    <dbReference type="NCBI Taxonomy" id="472368"/>
    <lineage>
        <taxon>Eukaryota</taxon>
        <taxon>Viridiplantae</taxon>
        <taxon>Streptophyta</taxon>
        <taxon>Embryophyta</taxon>
        <taxon>Tracheophyta</taxon>
        <taxon>Spermatophyta</taxon>
        <taxon>Magnoliopsida</taxon>
        <taxon>eudicotyledons</taxon>
        <taxon>Gunneridae</taxon>
        <taxon>Pentapetalae</taxon>
        <taxon>asterids</taxon>
        <taxon>lamiids</taxon>
        <taxon>Lamiales</taxon>
        <taxon>Gesneriaceae</taxon>
        <taxon>Didymocarpoideae</taxon>
        <taxon>Trichosporeae</taxon>
        <taxon>Loxocarpinae</taxon>
        <taxon>Dorcoceras</taxon>
    </lineage>
</organism>
<dbReference type="PANTHER" id="PTHR15663">
    <property type="entry name" value="COMM DOMAIN-CONTAINING PROTEIN 9"/>
    <property type="match status" value="1"/>
</dbReference>
<dbReference type="AlphaFoldDB" id="A0A2Z7BP86"/>
<keyword evidence="4" id="KW-1185">Reference proteome</keyword>
<dbReference type="InterPro" id="IPR008942">
    <property type="entry name" value="ENTH_VHS"/>
</dbReference>
<keyword evidence="1" id="KW-0507">mRNA processing</keyword>
<name>A0A2Z7BP86_9LAMI</name>
<proteinExistence type="predicted"/>
<dbReference type="GO" id="GO:0006397">
    <property type="term" value="P:mRNA processing"/>
    <property type="evidence" value="ECO:0007669"/>
    <property type="project" value="UniProtKB-KW"/>
</dbReference>
<dbReference type="InterPro" id="IPR037360">
    <property type="entry name" value="COMMD9"/>
</dbReference>
<dbReference type="Proteomes" id="UP000250235">
    <property type="component" value="Unassembled WGS sequence"/>
</dbReference>
<reference evidence="3 4" key="1">
    <citation type="journal article" date="2015" name="Proc. Natl. Acad. Sci. U.S.A.">
        <title>The resurrection genome of Boea hygrometrica: A blueprint for survival of dehydration.</title>
        <authorList>
            <person name="Xiao L."/>
            <person name="Yang G."/>
            <person name="Zhang L."/>
            <person name="Yang X."/>
            <person name="Zhao S."/>
            <person name="Ji Z."/>
            <person name="Zhou Q."/>
            <person name="Hu M."/>
            <person name="Wang Y."/>
            <person name="Chen M."/>
            <person name="Xu Y."/>
            <person name="Jin H."/>
            <person name="Xiao X."/>
            <person name="Hu G."/>
            <person name="Bao F."/>
            <person name="Hu Y."/>
            <person name="Wan P."/>
            <person name="Li L."/>
            <person name="Deng X."/>
            <person name="Kuang T."/>
            <person name="Xiang C."/>
            <person name="Zhu J.K."/>
            <person name="Oliver M.J."/>
            <person name="He Y."/>
        </authorList>
    </citation>
    <scope>NUCLEOTIDE SEQUENCE [LARGE SCALE GENOMIC DNA]</scope>
    <source>
        <strain evidence="4">cv. XS01</strain>
    </source>
</reference>
<dbReference type="InterPro" id="IPR006569">
    <property type="entry name" value="CID_dom"/>
</dbReference>
<dbReference type="Pfam" id="PF04818">
    <property type="entry name" value="CID"/>
    <property type="match status" value="1"/>
</dbReference>
<feature type="domain" description="CID" evidence="2">
    <location>
        <begin position="194"/>
        <end position="328"/>
    </location>
</feature>
<evidence type="ECO:0000313" key="3">
    <source>
        <dbReference type="EMBL" id="KZV33928.1"/>
    </source>
</evidence>
<accession>A0A2Z7BP86</accession>
<dbReference type="Gene3D" id="1.25.40.90">
    <property type="match status" value="1"/>
</dbReference>
<dbReference type="SMART" id="SM00582">
    <property type="entry name" value="RPR"/>
    <property type="match status" value="1"/>
</dbReference>
<protein>
    <recommendedName>
        <fullName evidence="2">CID domain-containing protein</fullName>
    </recommendedName>
</protein>
<dbReference type="OrthoDB" id="1915155at2759"/>
<dbReference type="PANTHER" id="PTHR15663:SF6">
    <property type="entry name" value="COMM DOMAIN-CONTAINING PROTEIN-RELATED"/>
    <property type="match status" value="1"/>
</dbReference>
<gene>
    <name evidence="3" type="ORF">F511_04153</name>
</gene>
<dbReference type="SUPFAM" id="SSF48464">
    <property type="entry name" value="ENTH/VHS domain"/>
    <property type="match status" value="1"/>
</dbReference>
<dbReference type="EMBL" id="KV005645">
    <property type="protein sequence ID" value="KZV33928.1"/>
    <property type="molecule type" value="Genomic_DNA"/>
</dbReference>